<comment type="caution">
    <text evidence="2">The sequence shown here is derived from an EMBL/GenBank/DDBJ whole genome shotgun (WGS) entry which is preliminary data.</text>
</comment>
<organism evidence="2 3">
    <name type="scientific">Candidatus Methanocrinis natronophilus</name>
    <dbReference type="NCBI Taxonomy" id="3033396"/>
    <lineage>
        <taxon>Archaea</taxon>
        <taxon>Methanobacteriati</taxon>
        <taxon>Methanobacteriota</taxon>
        <taxon>Stenosarchaea group</taxon>
        <taxon>Methanomicrobia</taxon>
        <taxon>Methanotrichales</taxon>
        <taxon>Methanotrichaceae</taxon>
        <taxon>Methanocrinis</taxon>
    </lineage>
</organism>
<evidence type="ECO:0000256" key="1">
    <source>
        <dbReference type="SAM" id="MobiDB-lite"/>
    </source>
</evidence>
<gene>
    <name evidence="2" type="ORF">P0O15_09350</name>
</gene>
<protein>
    <submittedName>
        <fullName evidence="2">Uncharacterized protein</fullName>
    </submittedName>
</protein>
<reference evidence="2 3" key="1">
    <citation type="submission" date="2023-03" db="EMBL/GenBank/DDBJ databases">
        <title>WGS of Methanotrichaceae archaeon Mx.</title>
        <authorList>
            <person name="Sorokin D.Y."/>
            <person name="Merkel A.Y."/>
        </authorList>
    </citation>
    <scope>NUCLEOTIDE SEQUENCE [LARGE SCALE GENOMIC DNA]</scope>
    <source>
        <strain evidence="2 3">Mx</strain>
    </source>
</reference>
<dbReference type="EMBL" id="JARFPK010000037">
    <property type="protein sequence ID" value="MDF0591362.1"/>
    <property type="molecule type" value="Genomic_DNA"/>
</dbReference>
<name>A0ABT5X9L1_9EURY</name>
<feature type="compositionally biased region" description="Low complexity" evidence="1">
    <location>
        <begin position="16"/>
        <end position="33"/>
    </location>
</feature>
<evidence type="ECO:0000313" key="2">
    <source>
        <dbReference type="EMBL" id="MDF0591362.1"/>
    </source>
</evidence>
<dbReference type="RefSeq" id="WP_316967096.1">
    <property type="nucleotide sequence ID" value="NZ_JARFPK010000037.1"/>
</dbReference>
<feature type="region of interest" description="Disordered" evidence="1">
    <location>
        <begin position="1"/>
        <end position="57"/>
    </location>
</feature>
<keyword evidence="3" id="KW-1185">Reference proteome</keyword>
<dbReference type="Proteomes" id="UP001220010">
    <property type="component" value="Unassembled WGS sequence"/>
</dbReference>
<evidence type="ECO:0000313" key="3">
    <source>
        <dbReference type="Proteomes" id="UP001220010"/>
    </source>
</evidence>
<proteinExistence type="predicted"/>
<sequence>MAEVAHWGGLSDNIPSASGATASAEAGTGNEGAQTPGRKEAPTPRVMGEKAQIADRL</sequence>
<accession>A0ABT5X9L1</accession>